<proteinExistence type="predicted"/>
<evidence type="ECO:0000313" key="3">
    <source>
        <dbReference type="Proteomes" id="UP001642260"/>
    </source>
</evidence>
<keyword evidence="3" id="KW-1185">Reference proteome</keyword>
<reference evidence="2 3" key="1">
    <citation type="submission" date="2022-03" db="EMBL/GenBank/DDBJ databases">
        <authorList>
            <person name="Macdonald S."/>
            <person name="Ahmed S."/>
            <person name="Newling K."/>
        </authorList>
    </citation>
    <scope>NUCLEOTIDE SEQUENCE [LARGE SCALE GENOMIC DNA]</scope>
</reference>
<evidence type="ECO:0000259" key="1">
    <source>
        <dbReference type="Pfam" id="PF08268"/>
    </source>
</evidence>
<evidence type="ECO:0000313" key="2">
    <source>
        <dbReference type="EMBL" id="CAH8351375.1"/>
    </source>
</evidence>
<dbReference type="InterPro" id="IPR013187">
    <property type="entry name" value="F-box-assoc_dom_typ3"/>
</dbReference>
<protein>
    <recommendedName>
        <fullName evidence="1">F-box associated beta-propeller type 3 domain-containing protein</fullName>
    </recommendedName>
</protein>
<name>A0ABC8K3W7_ERUVS</name>
<dbReference type="EMBL" id="CAKOAT010170377">
    <property type="protein sequence ID" value="CAH8351375.1"/>
    <property type="molecule type" value="Genomic_DNA"/>
</dbReference>
<feature type="domain" description="F-box associated beta-propeller type 3" evidence="1">
    <location>
        <begin position="5"/>
        <end position="94"/>
    </location>
</feature>
<organism evidence="2 3">
    <name type="scientific">Eruca vesicaria subsp. sativa</name>
    <name type="common">Garden rocket</name>
    <name type="synonym">Eruca sativa</name>
    <dbReference type="NCBI Taxonomy" id="29727"/>
    <lineage>
        <taxon>Eukaryota</taxon>
        <taxon>Viridiplantae</taxon>
        <taxon>Streptophyta</taxon>
        <taxon>Embryophyta</taxon>
        <taxon>Tracheophyta</taxon>
        <taxon>Spermatophyta</taxon>
        <taxon>Magnoliopsida</taxon>
        <taxon>eudicotyledons</taxon>
        <taxon>Gunneridae</taxon>
        <taxon>Pentapetalae</taxon>
        <taxon>rosids</taxon>
        <taxon>malvids</taxon>
        <taxon>Brassicales</taxon>
        <taxon>Brassicaceae</taxon>
        <taxon>Brassiceae</taxon>
        <taxon>Eruca</taxon>
    </lineage>
</organism>
<comment type="caution">
    <text evidence="2">The sequence shown here is derived from an EMBL/GenBank/DDBJ whole genome shotgun (WGS) entry which is preliminary data.</text>
</comment>
<dbReference type="AlphaFoldDB" id="A0ABC8K3W7"/>
<accession>A0ABC8K3W7</accession>
<sequence length="123" mass="14655">MSSFYTLWVLEDAEKEEWSCQNFHIPLSPYDSIPNIVDYSLIGVTNDGEFIYASVRWHDKEIHVSYYDPERNSKRMIKIEKFEDEEFWLRNECCDHNWKLIGSMPDHIENLISIKSFTCLPSV</sequence>
<dbReference type="Pfam" id="PF08268">
    <property type="entry name" value="FBA_3"/>
    <property type="match status" value="1"/>
</dbReference>
<dbReference type="Proteomes" id="UP001642260">
    <property type="component" value="Unassembled WGS sequence"/>
</dbReference>
<gene>
    <name evidence="2" type="ORF">ERUC_LOCUS18245</name>
</gene>